<dbReference type="GeneID" id="40099879"/>
<feature type="compositionally biased region" description="Basic and acidic residues" evidence="1">
    <location>
        <begin position="20"/>
        <end position="37"/>
    </location>
</feature>
<name>A0A2L0HNV8_9CAUD</name>
<keyword evidence="3" id="KW-1185">Reference proteome</keyword>
<proteinExistence type="predicted"/>
<evidence type="ECO:0000256" key="1">
    <source>
        <dbReference type="SAM" id="MobiDB-lite"/>
    </source>
</evidence>
<reference evidence="2 3" key="1">
    <citation type="submission" date="2018-01" db="EMBL/GenBank/DDBJ databases">
        <authorList>
            <person name="Jones A.E."/>
            <person name="Sivanathan V."/>
            <person name="Betsko A.J."/>
            <person name="Aull H.G."/>
            <person name="Zack K.M."/>
            <person name="Kukan E.N."/>
            <person name="Garlena R.A."/>
            <person name="Russell D.A."/>
            <person name="Pope W.H."/>
            <person name="Jacobs-Sera D."/>
            <person name="Hatfull G.F."/>
        </authorList>
    </citation>
    <scope>NUCLEOTIDE SEQUENCE [LARGE SCALE GENOMIC DNA]</scope>
</reference>
<organism evidence="2 3">
    <name type="scientific">Microbacterium phage Eleri</name>
    <dbReference type="NCBI Taxonomy" id="2079581"/>
    <lineage>
        <taxon>Viruses</taxon>
        <taxon>Duplodnaviria</taxon>
        <taxon>Heunggongvirae</taxon>
        <taxon>Uroviricota</taxon>
        <taxon>Caudoviricetes</taxon>
        <taxon>Elerivirus</taxon>
        <taxon>Elerivirus eleri</taxon>
    </lineage>
</organism>
<evidence type="ECO:0000313" key="3">
    <source>
        <dbReference type="Proteomes" id="UP000241926"/>
    </source>
</evidence>
<dbReference type="KEGG" id="vg:40099879"/>
<evidence type="ECO:0000313" key="2">
    <source>
        <dbReference type="EMBL" id="AUX83398.1"/>
    </source>
</evidence>
<feature type="region of interest" description="Disordered" evidence="1">
    <location>
        <begin position="1"/>
        <end position="37"/>
    </location>
</feature>
<dbReference type="Proteomes" id="UP000241926">
    <property type="component" value="Segment"/>
</dbReference>
<dbReference type="EMBL" id="MG839027">
    <property type="protein sequence ID" value="AUX83398.1"/>
    <property type="molecule type" value="Genomic_DNA"/>
</dbReference>
<sequence length="61" mass="6634">MGNPLDCPGCGYDPMAPHNGKGDCEPPPRAERQRAADLEGRAERIEAVTRDLMADVEFYSG</sequence>
<dbReference type="RefSeq" id="YP_009623098.1">
    <property type="nucleotide sequence ID" value="NC_042109.1"/>
</dbReference>
<gene>
    <name evidence="2" type="primary">60</name>
    <name evidence="2" type="ORF">SEA_ELERI_60</name>
</gene>
<accession>A0A2L0HNV8</accession>
<protein>
    <submittedName>
        <fullName evidence="2">Uncharacterized protein</fullName>
    </submittedName>
</protein>